<dbReference type="EMBL" id="GBXM01108835">
    <property type="protein sequence ID" value="JAG99741.1"/>
    <property type="molecule type" value="Transcribed_RNA"/>
</dbReference>
<evidence type="ECO:0000313" key="1">
    <source>
        <dbReference type="EMBL" id="JAG99741.1"/>
    </source>
</evidence>
<dbReference type="AlphaFoldDB" id="A0A0E9P645"/>
<reference evidence="1" key="2">
    <citation type="journal article" date="2015" name="Fish Shellfish Immunol.">
        <title>Early steps in the European eel (Anguilla anguilla)-Vibrio vulnificus interaction in the gills: Role of the RtxA13 toxin.</title>
        <authorList>
            <person name="Callol A."/>
            <person name="Pajuelo D."/>
            <person name="Ebbesson L."/>
            <person name="Teles M."/>
            <person name="MacKenzie S."/>
            <person name="Amaro C."/>
        </authorList>
    </citation>
    <scope>NUCLEOTIDE SEQUENCE</scope>
</reference>
<sequence>MNSRQEQMFKIFCCCNGIHTILTILNTILNTTSTGNIVINYFIL</sequence>
<proteinExistence type="predicted"/>
<accession>A0A0E9P645</accession>
<protein>
    <submittedName>
        <fullName evidence="1">Uncharacterized protein</fullName>
    </submittedName>
</protein>
<name>A0A0E9P645_ANGAN</name>
<organism evidence="1">
    <name type="scientific">Anguilla anguilla</name>
    <name type="common">European freshwater eel</name>
    <name type="synonym">Muraena anguilla</name>
    <dbReference type="NCBI Taxonomy" id="7936"/>
    <lineage>
        <taxon>Eukaryota</taxon>
        <taxon>Metazoa</taxon>
        <taxon>Chordata</taxon>
        <taxon>Craniata</taxon>
        <taxon>Vertebrata</taxon>
        <taxon>Euteleostomi</taxon>
        <taxon>Actinopterygii</taxon>
        <taxon>Neopterygii</taxon>
        <taxon>Teleostei</taxon>
        <taxon>Anguilliformes</taxon>
        <taxon>Anguillidae</taxon>
        <taxon>Anguilla</taxon>
    </lineage>
</organism>
<reference evidence="1" key="1">
    <citation type="submission" date="2014-11" db="EMBL/GenBank/DDBJ databases">
        <authorList>
            <person name="Amaro Gonzalez C."/>
        </authorList>
    </citation>
    <scope>NUCLEOTIDE SEQUENCE</scope>
</reference>